<evidence type="ECO:0000256" key="4">
    <source>
        <dbReference type="ARBA" id="ARBA00022840"/>
    </source>
</evidence>
<reference evidence="6 7" key="1">
    <citation type="submission" date="2019-04" db="EMBL/GenBank/DDBJ databases">
        <title>Lysinibacillus genome sequencing.</title>
        <authorList>
            <person name="Dunlap C."/>
        </authorList>
    </citation>
    <scope>NUCLEOTIDE SEQUENCE [LARGE SCALE GENOMIC DNA]</scope>
    <source>
        <strain evidence="6 7">CCTCC AB 2010389</strain>
    </source>
</reference>
<feature type="domain" description="ABC transporter" evidence="5">
    <location>
        <begin position="18"/>
        <end position="258"/>
    </location>
</feature>
<evidence type="ECO:0000256" key="3">
    <source>
        <dbReference type="ARBA" id="ARBA00022741"/>
    </source>
</evidence>
<dbReference type="Pfam" id="PF00005">
    <property type="entry name" value="ABC_tran"/>
    <property type="match status" value="1"/>
</dbReference>
<dbReference type="SUPFAM" id="SSF52540">
    <property type="entry name" value="P-loop containing nucleoside triphosphate hydrolases"/>
    <property type="match status" value="1"/>
</dbReference>
<dbReference type="FunFam" id="3.40.50.300:FF:000032">
    <property type="entry name" value="Export ABC transporter ATP-binding protein"/>
    <property type="match status" value="1"/>
</dbReference>
<dbReference type="SMART" id="SM00382">
    <property type="entry name" value="AAA"/>
    <property type="match status" value="1"/>
</dbReference>
<protein>
    <submittedName>
        <fullName evidence="6">ABC transporter ATP-binding protein</fullName>
    </submittedName>
</protein>
<evidence type="ECO:0000259" key="5">
    <source>
        <dbReference type="PROSITE" id="PS50893"/>
    </source>
</evidence>
<evidence type="ECO:0000313" key="6">
    <source>
        <dbReference type="EMBL" id="TKI69779.1"/>
    </source>
</evidence>
<evidence type="ECO:0000256" key="1">
    <source>
        <dbReference type="ARBA" id="ARBA00005417"/>
    </source>
</evidence>
<organism evidence="6 7">
    <name type="scientific">Lysinibacillus mangiferihumi</name>
    <dbReference type="NCBI Taxonomy" id="1130819"/>
    <lineage>
        <taxon>Bacteria</taxon>
        <taxon>Bacillati</taxon>
        <taxon>Bacillota</taxon>
        <taxon>Bacilli</taxon>
        <taxon>Bacillales</taxon>
        <taxon>Bacillaceae</taxon>
        <taxon>Lysinibacillus</taxon>
    </lineage>
</organism>
<keyword evidence="3" id="KW-0547">Nucleotide-binding</keyword>
<dbReference type="InterPro" id="IPR027417">
    <property type="entry name" value="P-loop_NTPase"/>
</dbReference>
<dbReference type="InterPro" id="IPR003439">
    <property type="entry name" value="ABC_transporter-like_ATP-bd"/>
</dbReference>
<keyword evidence="7" id="KW-1185">Reference proteome</keyword>
<dbReference type="GO" id="GO:0005524">
    <property type="term" value="F:ATP binding"/>
    <property type="evidence" value="ECO:0007669"/>
    <property type="project" value="UniProtKB-KW"/>
</dbReference>
<evidence type="ECO:0000313" key="7">
    <source>
        <dbReference type="Proteomes" id="UP000308744"/>
    </source>
</evidence>
<dbReference type="RefSeq" id="WP_107897590.1">
    <property type="nucleotide sequence ID" value="NZ_PYWM01000046.1"/>
</dbReference>
<accession>A0A4U2Z6F3</accession>
<dbReference type="PANTHER" id="PTHR42798:SF7">
    <property type="entry name" value="ALPHA-D-RIBOSE 1-METHYLPHOSPHONATE 5-TRIPHOSPHATE SYNTHASE SUBUNIT PHNL"/>
    <property type="match status" value="1"/>
</dbReference>
<dbReference type="Gene3D" id="3.40.50.300">
    <property type="entry name" value="P-loop containing nucleotide triphosphate hydrolases"/>
    <property type="match status" value="1"/>
</dbReference>
<name>A0A4U2Z6F3_9BACI</name>
<keyword evidence="2" id="KW-0813">Transport</keyword>
<dbReference type="InterPro" id="IPR003593">
    <property type="entry name" value="AAA+_ATPase"/>
</dbReference>
<dbReference type="PROSITE" id="PS50893">
    <property type="entry name" value="ABC_TRANSPORTER_2"/>
    <property type="match status" value="1"/>
</dbReference>
<sequence>MKQLKLHEIRNGEETPLVVMKNVSKEFRSKDFTTQALDSINCEIYQNEIVAIMGTSGSGKSTLLNILAALDKPTHGELTFHGVPMIEQFQEPTSSEFRRQNIGFIFQNFSLLDELTVSDNVAMPLILLNEDTKKITQKVTDVLAKLSIADLAKKKPTELSGGQKQRVAIARAIIANPQLLLADEPTGALDVNTTNDILTTLVQLKKLSNQTIILVTHDPHVSTYADRVLFFHKGKLVDEYINQEHSDNLTMIFDKFKNIQRSYLHV</sequence>
<keyword evidence="4 6" id="KW-0067">ATP-binding</keyword>
<comment type="similarity">
    <text evidence="1">Belongs to the ABC transporter superfamily.</text>
</comment>
<gene>
    <name evidence="6" type="ORF">FC756_08885</name>
</gene>
<comment type="caution">
    <text evidence="6">The sequence shown here is derived from an EMBL/GenBank/DDBJ whole genome shotgun (WGS) entry which is preliminary data.</text>
</comment>
<dbReference type="InterPro" id="IPR017871">
    <property type="entry name" value="ABC_transporter-like_CS"/>
</dbReference>
<dbReference type="PROSITE" id="PS00211">
    <property type="entry name" value="ABC_TRANSPORTER_1"/>
    <property type="match status" value="1"/>
</dbReference>
<dbReference type="InterPro" id="IPR017911">
    <property type="entry name" value="MacB-like_ATP-bd"/>
</dbReference>
<dbReference type="GO" id="GO:0022857">
    <property type="term" value="F:transmembrane transporter activity"/>
    <property type="evidence" value="ECO:0007669"/>
    <property type="project" value="UniProtKB-ARBA"/>
</dbReference>
<evidence type="ECO:0000256" key="2">
    <source>
        <dbReference type="ARBA" id="ARBA00022448"/>
    </source>
</evidence>
<dbReference type="EMBL" id="SZPU01000023">
    <property type="protein sequence ID" value="TKI69779.1"/>
    <property type="molecule type" value="Genomic_DNA"/>
</dbReference>
<proteinExistence type="inferred from homology"/>
<dbReference type="PANTHER" id="PTHR42798">
    <property type="entry name" value="LIPOPROTEIN-RELEASING SYSTEM ATP-BINDING PROTEIN LOLD"/>
    <property type="match status" value="1"/>
</dbReference>
<dbReference type="AlphaFoldDB" id="A0A4U2Z6F3"/>
<dbReference type="Proteomes" id="UP000308744">
    <property type="component" value="Unassembled WGS sequence"/>
</dbReference>
<dbReference type="GO" id="GO:0016887">
    <property type="term" value="F:ATP hydrolysis activity"/>
    <property type="evidence" value="ECO:0007669"/>
    <property type="project" value="InterPro"/>
</dbReference>
<dbReference type="GO" id="GO:0098796">
    <property type="term" value="C:membrane protein complex"/>
    <property type="evidence" value="ECO:0007669"/>
    <property type="project" value="UniProtKB-ARBA"/>
</dbReference>
<dbReference type="CDD" id="cd03255">
    <property type="entry name" value="ABC_MJ0796_LolCDE_FtsE"/>
    <property type="match status" value="1"/>
</dbReference>